<reference evidence="2" key="1">
    <citation type="journal article" date="2019" name="Sci. Rep.">
        <title>Draft genome of Tanacetum cinerariifolium, the natural source of mosquito coil.</title>
        <authorList>
            <person name="Yamashiro T."/>
            <person name="Shiraishi A."/>
            <person name="Satake H."/>
            <person name="Nakayama K."/>
        </authorList>
    </citation>
    <scope>NUCLEOTIDE SEQUENCE</scope>
</reference>
<dbReference type="AlphaFoldDB" id="A0A699TQ94"/>
<feature type="region of interest" description="Disordered" evidence="1">
    <location>
        <begin position="19"/>
        <end position="38"/>
    </location>
</feature>
<feature type="non-terminal residue" evidence="2">
    <location>
        <position position="1"/>
    </location>
</feature>
<accession>A0A699TQ94</accession>
<comment type="caution">
    <text evidence="2">The sequence shown here is derived from an EMBL/GenBank/DDBJ whole genome shotgun (WGS) entry which is preliminary data.</text>
</comment>
<organism evidence="2">
    <name type="scientific">Tanacetum cinerariifolium</name>
    <name type="common">Dalmatian daisy</name>
    <name type="synonym">Chrysanthemum cinerariifolium</name>
    <dbReference type="NCBI Taxonomy" id="118510"/>
    <lineage>
        <taxon>Eukaryota</taxon>
        <taxon>Viridiplantae</taxon>
        <taxon>Streptophyta</taxon>
        <taxon>Embryophyta</taxon>
        <taxon>Tracheophyta</taxon>
        <taxon>Spermatophyta</taxon>
        <taxon>Magnoliopsida</taxon>
        <taxon>eudicotyledons</taxon>
        <taxon>Gunneridae</taxon>
        <taxon>Pentapetalae</taxon>
        <taxon>asterids</taxon>
        <taxon>campanulids</taxon>
        <taxon>Asterales</taxon>
        <taxon>Asteraceae</taxon>
        <taxon>Asteroideae</taxon>
        <taxon>Anthemideae</taxon>
        <taxon>Anthemidinae</taxon>
        <taxon>Tanacetum</taxon>
    </lineage>
</organism>
<name>A0A699TQ94_TANCI</name>
<dbReference type="EMBL" id="BKCJ011258435">
    <property type="protein sequence ID" value="GFD11336.1"/>
    <property type="molecule type" value="Genomic_DNA"/>
</dbReference>
<gene>
    <name evidence="2" type="ORF">Tci_883305</name>
</gene>
<sequence>DQCGNTTRLHVEAVAVEHDADDRAKHDERQEAGNDRVDQTLFDIDGFDRSRHGYTFATRDDPVGVDTQDRRHLAVLLGGAAHATQLGVLDDVGQHAHADERGNQDEDLGVRDLYETAADLEAHGAFEQGRNALLAWALGDL</sequence>
<feature type="non-terminal residue" evidence="2">
    <location>
        <position position="141"/>
    </location>
</feature>
<proteinExistence type="predicted"/>
<evidence type="ECO:0000313" key="2">
    <source>
        <dbReference type="EMBL" id="GFD11336.1"/>
    </source>
</evidence>
<protein>
    <submittedName>
        <fullName evidence="2">Uncharacterized protein</fullName>
    </submittedName>
</protein>
<evidence type="ECO:0000256" key="1">
    <source>
        <dbReference type="SAM" id="MobiDB-lite"/>
    </source>
</evidence>